<dbReference type="GO" id="GO:0004356">
    <property type="term" value="F:glutamine synthetase activity"/>
    <property type="evidence" value="ECO:0007669"/>
    <property type="project" value="InterPro"/>
</dbReference>
<evidence type="ECO:0000313" key="6">
    <source>
        <dbReference type="Proteomes" id="UP000593591"/>
    </source>
</evidence>
<dbReference type="PROSITE" id="PS51987">
    <property type="entry name" value="GS_CATALYTIC"/>
    <property type="match status" value="1"/>
</dbReference>
<dbReference type="InterPro" id="IPR040577">
    <property type="entry name" value="Gln-synt_C"/>
</dbReference>
<dbReference type="InterPro" id="IPR022147">
    <property type="entry name" value="GSIII_N"/>
</dbReference>
<dbReference type="InterPro" id="IPR008146">
    <property type="entry name" value="Gln_synth_cat_dom"/>
</dbReference>
<feature type="domain" description="GS beta-grasp" evidence="3">
    <location>
        <begin position="65"/>
        <end position="159"/>
    </location>
</feature>
<organism evidence="5 6">
    <name type="scientific">Treponema rectale</name>
    <dbReference type="NCBI Taxonomy" id="744512"/>
    <lineage>
        <taxon>Bacteria</taxon>
        <taxon>Pseudomonadati</taxon>
        <taxon>Spirochaetota</taxon>
        <taxon>Spirochaetia</taxon>
        <taxon>Spirochaetales</taxon>
        <taxon>Treponemataceae</taxon>
        <taxon>Treponema</taxon>
    </lineage>
</organism>
<sequence>MSHEFDIPSNFGVDVFDDEEMRSHLPQKVYESLMTTIEEGKELDANLADAVAHGMKEWAISKGATHYTHWFQPLTNVTAEKHDAFITAPDKKGKVIMSFSGKELIKGEADGSSFPSGGIRATFEARGYTAWDCTSPAFVIHDDGSTVLYIPTAFCAYTGEALDTKTPLLRSMDYVSEQALRVLRIFGDNETKKVIPNAGPEQEYFLIDTEHYAKRKDLIYTGRTLFGAPAAKGQELDDHYYGPIREKIASFMADVNEALWKLGVAAKTEHNEVAPSQHELAVIYGSANVAADQNALVMMVLKKVAKKHGFICLLAEKPFAGVNGSGKHDNWSLSTDKGVNLLKPGNNPHENTQFLVFLAAVVKAVDEYAGLLRSSVASYTNDYRLGANEAPPAIVSMFLGDELNSVVERIVHADVKAKNKANTLLQTGAKTLPVLPKDSTDRNRTSSFAFTGNRFEFRMVGSAQNVADANIVLDTIIGYTLKDFADTVERSEDATKAIDDWIRETLKAHERVIFNGDGYSEAWVKEAEKRGLLNLKTTVEATDVLSEDKNVSVFLESGVMTKSEIMSRQAIKYTNYASLVSIDAKTMSHMVHKLYLPACNAYLASLAKEIKLCAEAGIKAPKSTIDLANRISSLIDQTECLVVKMDDAIKNDTFSGKEKAVYARDTYLPLILALRKPVDELEGLVGKSYWPVPSYGDLLYHID</sequence>
<comment type="similarity">
    <text evidence="1 2">Belongs to the glutamine synthetase family.</text>
</comment>
<dbReference type="InterPro" id="IPR014746">
    <property type="entry name" value="Gln_synth/guanido_kin_cat_dom"/>
</dbReference>
<reference evidence="5 6" key="1">
    <citation type="submission" date="2018-08" db="EMBL/GenBank/DDBJ databases">
        <title>The first complete genome of Treponema rectale (CHPAT), a commensal spirochete of the bovine rectum.</title>
        <authorList>
            <person name="Staton G.J."/>
            <person name="Clegg S.R."/>
            <person name="Carter S.D."/>
            <person name="Radford A.D."/>
            <person name="Darby A."/>
            <person name="Hall N."/>
            <person name="Birtles R.J."/>
            <person name="Evans N.J."/>
        </authorList>
    </citation>
    <scope>NUCLEOTIDE SEQUENCE [LARGE SCALE GENOMIC DNA]</scope>
    <source>
        <strain evidence="5 6">CHPA</strain>
    </source>
</reference>
<dbReference type="SUPFAM" id="SSF55931">
    <property type="entry name" value="Glutamine synthetase/guanido kinase"/>
    <property type="match status" value="1"/>
</dbReference>
<dbReference type="SMART" id="SM01230">
    <property type="entry name" value="Gln-synt_C"/>
    <property type="match status" value="1"/>
</dbReference>
<dbReference type="InterPro" id="IPR027303">
    <property type="entry name" value="Gln_synth_gly_rich_site"/>
</dbReference>
<dbReference type="PROSITE" id="PS00181">
    <property type="entry name" value="GLNA_ATP"/>
    <property type="match status" value="1"/>
</dbReference>
<gene>
    <name evidence="5" type="ORF">DYE49_01870</name>
</gene>
<dbReference type="PROSITE" id="PS51986">
    <property type="entry name" value="GS_BETA_GRASP"/>
    <property type="match status" value="1"/>
</dbReference>
<evidence type="ECO:0000313" key="5">
    <source>
        <dbReference type="EMBL" id="QOS39262.1"/>
    </source>
</evidence>
<evidence type="ECO:0000256" key="2">
    <source>
        <dbReference type="RuleBase" id="RU000384"/>
    </source>
</evidence>
<dbReference type="EMBL" id="CP031517">
    <property type="protein sequence ID" value="QOS39262.1"/>
    <property type="molecule type" value="Genomic_DNA"/>
</dbReference>
<dbReference type="Pfam" id="PF18318">
    <property type="entry name" value="Gln-synt_C-ter"/>
    <property type="match status" value="1"/>
</dbReference>
<dbReference type="Pfam" id="PF00120">
    <property type="entry name" value="Gln-synt_C"/>
    <property type="match status" value="1"/>
</dbReference>
<dbReference type="KEGG" id="trc:DYE49_01870"/>
<protein>
    <submittedName>
        <fullName evidence="5">Glutamine synthetase type III</fullName>
    </submittedName>
</protein>
<dbReference type="GO" id="GO:0006542">
    <property type="term" value="P:glutamine biosynthetic process"/>
    <property type="evidence" value="ECO:0007669"/>
    <property type="project" value="InterPro"/>
</dbReference>
<dbReference type="InterPro" id="IPR052725">
    <property type="entry name" value="GS_Type-3"/>
</dbReference>
<dbReference type="Gene3D" id="1.20.120.1560">
    <property type="match status" value="1"/>
</dbReference>
<dbReference type="Proteomes" id="UP000593591">
    <property type="component" value="Chromosome"/>
</dbReference>
<evidence type="ECO:0000256" key="1">
    <source>
        <dbReference type="PROSITE-ProRule" id="PRU01330"/>
    </source>
</evidence>
<feature type="domain" description="GS catalytic" evidence="4">
    <location>
        <begin position="164"/>
        <end position="595"/>
    </location>
</feature>
<evidence type="ECO:0000259" key="3">
    <source>
        <dbReference type="PROSITE" id="PS51986"/>
    </source>
</evidence>
<name>A0A7M1XMB2_9SPIR</name>
<accession>A0A7M1XMB2</accession>
<dbReference type="PANTHER" id="PTHR42974">
    <property type="entry name" value="GLUTAMINE SYNTHETASE"/>
    <property type="match status" value="1"/>
</dbReference>
<dbReference type="InterPro" id="IPR008147">
    <property type="entry name" value="Gln_synt_N"/>
</dbReference>
<dbReference type="PANTHER" id="PTHR42974:SF1">
    <property type="entry name" value="TYPE-3 GLUTAMINE SYNTHETASE"/>
    <property type="match status" value="1"/>
</dbReference>
<dbReference type="AlphaFoldDB" id="A0A7M1XMB2"/>
<evidence type="ECO:0000259" key="4">
    <source>
        <dbReference type="PROSITE" id="PS51987"/>
    </source>
</evidence>
<dbReference type="Gene3D" id="3.30.590.10">
    <property type="entry name" value="Glutamine synthetase/guanido kinase, catalytic domain"/>
    <property type="match status" value="1"/>
</dbReference>
<dbReference type="Pfam" id="PF12437">
    <property type="entry name" value="GSIII_N"/>
    <property type="match status" value="1"/>
</dbReference>
<proteinExistence type="inferred from homology"/>